<sequence length="40" mass="4502">MAGVKLEASVSNTKIEEKARNLGMKYPDEFKVFDKKDVGK</sequence>
<evidence type="ECO:0000313" key="1">
    <source>
        <dbReference type="EMBL" id="SHI60312.1"/>
    </source>
</evidence>
<reference evidence="1 2" key="1">
    <citation type="submission" date="2016-11" db="EMBL/GenBank/DDBJ databases">
        <authorList>
            <person name="Jaros S."/>
            <person name="Januszkiewicz K."/>
            <person name="Wedrychowicz H."/>
        </authorList>
    </citation>
    <scope>NUCLEOTIDE SEQUENCE [LARGE SCALE GENOMIC DNA]</scope>
    <source>
        <strain evidence="1 2">DSM 21864</strain>
    </source>
</reference>
<dbReference type="EMBL" id="FQZO01000001">
    <property type="protein sequence ID" value="SHI60312.1"/>
    <property type="molecule type" value="Genomic_DNA"/>
</dbReference>
<proteinExistence type="predicted"/>
<organism evidence="1 2">
    <name type="scientific">Clostridium amylolyticum</name>
    <dbReference type="NCBI Taxonomy" id="1121298"/>
    <lineage>
        <taxon>Bacteria</taxon>
        <taxon>Bacillati</taxon>
        <taxon>Bacillota</taxon>
        <taxon>Clostridia</taxon>
        <taxon>Eubacteriales</taxon>
        <taxon>Clostridiaceae</taxon>
        <taxon>Clostridium</taxon>
    </lineage>
</organism>
<dbReference type="AlphaFoldDB" id="A0A1M6CH23"/>
<evidence type="ECO:0000313" key="2">
    <source>
        <dbReference type="Proteomes" id="UP000184080"/>
    </source>
</evidence>
<dbReference type="Proteomes" id="UP000184080">
    <property type="component" value="Unassembled WGS sequence"/>
</dbReference>
<gene>
    <name evidence="1" type="ORF">SAMN05444401_1121</name>
</gene>
<protein>
    <submittedName>
        <fullName evidence="1">Uncharacterized protein</fullName>
    </submittedName>
</protein>
<dbReference type="STRING" id="1121298.SAMN05444401_1121"/>
<keyword evidence="2" id="KW-1185">Reference proteome</keyword>
<name>A0A1M6CH23_9CLOT</name>
<accession>A0A1M6CH23</accession>